<dbReference type="AlphaFoldDB" id="A0A815BSB2"/>
<comment type="caution">
    <text evidence="1">The sequence shown here is derived from an EMBL/GenBank/DDBJ whole genome shotgun (WGS) entry which is preliminary data.</text>
</comment>
<reference evidence="1" key="1">
    <citation type="submission" date="2021-02" db="EMBL/GenBank/DDBJ databases">
        <authorList>
            <person name="Nowell W R."/>
        </authorList>
    </citation>
    <scope>NUCLEOTIDE SEQUENCE</scope>
</reference>
<accession>A0A815BSB2</accession>
<name>A0A815BSB2_9BILA</name>
<dbReference type="EMBL" id="CAJNOE010000568">
    <property type="protein sequence ID" value="CAF1273456.1"/>
    <property type="molecule type" value="Genomic_DNA"/>
</dbReference>
<protein>
    <submittedName>
        <fullName evidence="1">Uncharacterized protein</fullName>
    </submittedName>
</protein>
<evidence type="ECO:0000313" key="1">
    <source>
        <dbReference type="EMBL" id="CAF1273456.1"/>
    </source>
</evidence>
<evidence type="ECO:0000313" key="2">
    <source>
        <dbReference type="Proteomes" id="UP000663860"/>
    </source>
</evidence>
<dbReference type="Proteomes" id="UP000663860">
    <property type="component" value="Unassembled WGS sequence"/>
</dbReference>
<sequence length="166" mass="19478">MIFLIKKKTFSPITSLKDHSLLLKENLFVTDKWDIEELLQLKKKLNNTRNRLNEKDIKVWKQHTQKTNMTGRIVWPLREKNHIEMCTNAWIKMAEIFSKYENLIPKEVRHWKQGDNKGELVVGGNGKGNQSNQLTCPASLSFDNEENRYVVDNGNDGIQKYEKFSN</sequence>
<proteinExistence type="predicted"/>
<organism evidence="1 2">
    <name type="scientific">Adineta steineri</name>
    <dbReference type="NCBI Taxonomy" id="433720"/>
    <lineage>
        <taxon>Eukaryota</taxon>
        <taxon>Metazoa</taxon>
        <taxon>Spiralia</taxon>
        <taxon>Gnathifera</taxon>
        <taxon>Rotifera</taxon>
        <taxon>Eurotatoria</taxon>
        <taxon>Bdelloidea</taxon>
        <taxon>Adinetida</taxon>
        <taxon>Adinetidae</taxon>
        <taxon>Adineta</taxon>
    </lineage>
</organism>
<gene>
    <name evidence="1" type="ORF">IZO911_LOCUS32556</name>
</gene>